<dbReference type="Proteomes" id="UP000028782">
    <property type="component" value="Chromosome"/>
</dbReference>
<organism evidence="2 3">
    <name type="scientific">Comamonas testosteroni TK102</name>
    <dbReference type="NCBI Taxonomy" id="1392005"/>
    <lineage>
        <taxon>Bacteria</taxon>
        <taxon>Pseudomonadati</taxon>
        <taxon>Pseudomonadota</taxon>
        <taxon>Betaproteobacteria</taxon>
        <taxon>Burkholderiales</taxon>
        <taxon>Comamonadaceae</taxon>
        <taxon>Comamonas</taxon>
    </lineage>
</organism>
<evidence type="ECO:0000313" key="3">
    <source>
        <dbReference type="Proteomes" id="UP000028782"/>
    </source>
</evidence>
<dbReference type="InterPro" id="IPR003812">
    <property type="entry name" value="Fido"/>
</dbReference>
<evidence type="ECO:0000313" key="2">
    <source>
        <dbReference type="EMBL" id="AIJ49681.1"/>
    </source>
</evidence>
<proteinExistence type="predicted"/>
<dbReference type="KEGG" id="ctes:O987_28170"/>
<protein>
    <recommendedName>
        <fullName evidence="1">Fido domain-containing protein</fullName>
    </recommendedName>
</protein>
<dbReference type="Gene3D" id="1.10.3290.10">
    <property type="entry name" value="Fido-like domain"/>
    <property type="match status" value="1"/>
</dbReference>
<dbReference type="InterPro" id="IPR036597">
    <property type="entry name" value="Fido-like_dom_sf"/>
</dbReference>
<dbReference type="Pfam" id="PF02661">
    <property type="entry name" value="Fic"/>
    <property type="match status" value="1"/>
</dbReference>
<sequence length="190" mass="20992">MRLDDAKLLLNGQPHADGLSRDALVLLNHQDALDYVRAIAAEQDLSAATIIDVQALLMRDLVDAKLIGSIRARPIYGCDYAPSHDPAILQSLLESIGRKAQQIHNPIEAAFFTWVNLSYLQPFNFGNGATARLAANVPLLHKNCAPLSFQGVGRADYELALSGIYQKRDVRAAVELFEFVYRKSAQSFQQ</sequence>
<dbReference type="SUPFAM" id="SSF140931">
    <property type="entry name" value="Fic-like"/>
    <property type="match status" value="1"/>
</dbReference>
<feature type="domain" description="Fido" evidence="1">
    <location>
        <begin position="45"/>
        <end position="182"/>
    </location>
</feature>
<dbReference type="AlphaFoldDB" id="A0A076PYB4"/>
<dbReference type="EMBL" id="CP006704">
    <property type="protein sequence ID" value="AIJ49681.1"/>
    <property type="molecule type" value="Genomic_DNA"/>
</dbReference>
<dbReference type="PROSITE" id="PS51459">
    <property type="entry name" value="FIDO"/>
    <property type="match status" value="1"/>
</dbReference>
<evidence type="ECO:0000259" key="1">
    <source>
        <dbReference type="PROSITE" id="PS51459"/>
    </source>
</evidence>
<dbReference type="HOGENOM" id="CLU_1425787_0_0_4"/>
<name>A0A076PYB4_COMTE</name>
<reference evidence="2 3" key="1">
    <citation type="journal article" date="2014" name="Genome Announc.">
        <title>Complete Genome Sequence of Polychlorinated Biphenyl Degrader Comamonas testosteroni TK102 (NBRC 109938).</title>
        <authorList>
            <person name="Fukuda K."/>
            <person name="Hosoyama A."/>
            <person name="Tsuchikane K."/>
            <person name="Ohji S."/>
            <person name="Yamazoe A."/>
            <person name="Fujita N."/>
            <person name="Shintani M."/>
            <person name="Kimbara K."/>
        </authorList>
    </citation>
    <scope>NUCLEOTIDE SEQUENCE [LARGE SCALE GENOMIC DNA]</scope>
    <source>
        <strain evidence="2">TK102</strain>
    </source>
</reference>
<gene>
    <name evidence="2" type="ORF">O987_28170</name>
</gene>
<accession>A0A076PYB4</accession>